<sequence>MKLRYWVVLSVLAAFCIGLYSYSHWYGFNVLLRRGGTFWTDVKIDDPRLSASMRLALRSPDLPVVAGELKWQVLAEGFETAELSVLANGLEVDRIMLNRIDPKLYSFSVLNAPKGNRGLAEWESALPTATLIVNGSYFDRYGLPSTPFISEGRFLGIKPYDAKAGAFVADSENAAIVDLSGQMNWETAFKNAQNAMVSFPLLVGEDGQNHVHTASRWLANRTFVAQDRQGRVLVGTTADAFFSIHRLGEFLRTSPLDIKVALNLDGGPVACQSVRIGNFHRHFIAKWELQADQTNNHIKLLTWPFGSRGSWAMGIVLTATPKVK</sequence>
<accession>A0ABQ3B6Q3</accession>
<dbReference type="RefSeq" id="WP_189418724.1">
    <property type="nucleotide sequence ID" value="NZ_BMYZ01000002.1"/>
</dbReference>
<evidence type="ECO:0000313" key="3">
    <source>
        <dbReference type="Proteomes" id="UP000619761"/>
    </source>
</evidence>
<dbReference type="InterPro" id="IPR018711">
    <property type="entry name" value="NAGPA"/>
</dbReference>
<dbReference type="Proteomes" id="UP000619761">
    <property type="component" value="Unassembled WGS sequence"/>
</dbReference>
<evidence type="ECO:0000313" key="2">
    <source>
        <dbReference type="EMBL" id="GGY77724.1"/>
    </source>
</evidence>
<comment type="caution">
    <text evidence="2">The sequence shown here is derived from an EMBL/GenBank/DDBJ whole genome shotgun (WGS) entry which is preliminary data.</text>
</comment>
<gene>
    <name evidence="2" type="ORF">GCM10011613_22870</name>
</gene>
<dbReference type="EMBL" id="BMYZ01000002">
    <property type="protein sequence ID" value="GGY77724.1"/>
    <property type="molecule type" value="Genomic_DNA"/>
</dbReference>
<evidence type="ECO:0000259" key="1">
    <source>
        <dbReference type="Pfam" id="PF09992"/>
    </source>
</evidence>
<protein>
    <recommendedName>
        <fullName evidence="1">Phosphodiester glycosidase domain-containing protein</fullName>
    </recommendedName>
</protein>
<keyword evidence="3" id="KW-1185">Reference proteome</keyword>
<name>A0ABQ3B6Q3_9GAMM</name>
<feature type="domain" description="Phosphodiester glycosidase" evidence="1">
    <location>
        <begin position="129"/>
        <end position="268"/>
    </location>
</feature>
<dbReference type="Pfam" id="PF09992">
    <property type="entry name" value="NAGPA"/>
    <property type="match status" value="1"/>
</dbReference>
<reference evidence="3" key="1">
    <citation type="journal article" date="2019" name="Int. J. Syst. Evol. Microbiol.">
        <title>The Global Catalogue of Microorganisms (GCM) 10K type strain sequencing project: providing services to taxonomists for standard genome sequencing and annotation.</title>
        <authorList>
            <consortium name="The Broad Institute Genomics Platform"/>
            <consortium name="The Broad Institute Genome Sequencing Center for Infectious Disease"/>
            <person name="Wu L."/>
            <person name="Ma J."/>
        </authorList>
    </citation>
    <scope>NUCLEOTIDE SEQUENCE [LARGE SCALE GENOMIC DNA]</scope>
    <source>
        <strain evidence="3">KCTC 32239</strain>
    </source>
</reference>
<organism evidence="2 3">
    <name type="scientific">Cellvibrio zantedeschiae</name>
    <dbReference type="NCBI Taxonomy" id="1237077"/>
    <lineage>
        <taxon>Bacteria</taxon>
        <taxon>Pseudomonadati</taxon>
        <taxon>Pseudomonadota</taxon>
        <taxon>Gammaproteobacteria</taxon>
        <taxon>Cellvibrionales</taxon>
        <taxon>Cellvibrionaceae</taxon>
        <taxon>Cellvibrio</taxon>
    </lineage>
</organism>
<proteinExistence type="predicted"/>